<dbReference type="EMBL" id="LWCA01000917">
    <property type="protein sequence ID" value="OAF66494.1"/>
    <property type="molecule type" value="Genomic_DNA"/>
</dbReference>
<name>A0A177AZ91_9BILA</name>
<dbReference type="AlphaFoldDB" id="A0A177AZ91"/>
<proteinExistence type="predicted"/>
<protein>
    <recommendedName>
        <fullName evidence="6">IF rod domain-containing protein</fullName>
    </recommendedName>
</protein>
<reference evidence="7 8" key="1">
    <citation type="submission" date="2016-04" db="EMBL/GenBank/DDBJ databases">
        <title>The genome of Intoshia linei affirms orthonectids as highly simplified spiralians.</title>
        <authorList>
            <person name="Mikhailov K.V."/>
            <person name="Slusarev G.S."/>
            <person name="Nikitin M.A."/>
            <person name="Logacheva M.D."/>
            <person name="Penin A."/>
            <person name="Aleoshin V."/>
            <person name="Panchin Y.V."/>
        </authorList>
    </citation>
    <scope>NUCLEOTIDE SEQUENCE [LARGE SCALE GENOMIC DNA]</scope>
    <source>
        <strain evidence="7">Intl2013</strain>
        <tissue evidence="7">Whole animal</tissue>
    </source>
</reference>
<evidence type="ECO:0000313" key="7">
    <source>
        <dbReference type="EMBL" id="OAF66494.1"/>
    </source>
</evidence>
<dbReference type="Gene3D" id="1.20.5.170">
    <property type="match status" value="1"/>
</dbReference>
<evidence type="ECO:0000256" key="2">
    <source>
        <dbReference type="ARBA" id="ARBA00022754"/>
    </source>
</evidence>
<evidence type="ECO:0000313" key="8">
    <source>
        <dbReference type="Proteomes" id="UP000078046"/>
    </source>
</evidence>
<dbReference type="GO" id="GO:0005882">
    <property type="term" value="C:intermediate filament"/>
    <property type="evidence" value="ECO:0007669"/>
    <property type="project" value="UniProtKB-KW"/>
</dbReference>
<dbReference type="GO" id="GO:0007097">
    <property type="term" value="P:nuclear migration"/>
    <property type="evidence" value="ECO:0007669"/>
    <property type="project" value="TreeGrafter"/>
</dbReference>
<organism evidence="7 8">
    <name type="scientific">Intoshia linei</name>
    <dbReference type="NCBI Taxonomy" id="1819745"/>
    <lineage>
        <taxon>Eukaryota</taxon>
        <taxon>Metazoa</taxon>
        <taxon>Spiralia</taxon>
        <taxon>Lophotrochozoa</taxon>
        <taxon>Mesozoa</taxon>
        <taxon>Orthonectida</taxon>
        <taxon>Rhopaluridae</taxon>
        <taxon>Intoshia</taxon>
    </lineage>
</organism>
<evidence type="ECO:0000256" key="1">
    <source>
        <dbReference type="ARBA" id="ARBA00004123"/>
    </source>
</evidence>
<keyword evidence="3 5" id="KW-0175">Coiled coil</keyword>
<dbReference type="SUPFAM" id="SSF64593">
    <property type="entry name" value="Intermediate filament protein, coiled coil region"/>
    <property type="match status" value="1"/>
</dbReference>
<dbReference type="InterPro" id="IPR039008">
    <property type="entry name" value="IF_rod_dom"/>
</dbReference>
<comment type="caution">
    <text evidence="7">The sequence shown here is derived from an EMBL/GenBank/DDBJ whole genome shotgun (WGS) entry which is preliminary data.</text>
</comment>
<dbReference type="SUPFAM" id="SSF74853">
    <property type="entry name" value="Lamin A/C globular tail domain"/>
    <property type="match status" value="1"/>
</dbReference>
<sequence>MESMNDYNDKVNTSFVEQIDELRSYSEQTMNEMRRHQHDVFEKKFNGLFEVFNKYCDTTETNRKHVKNLKKSVQAEIKDNINLKSRIKALEKQLYVLEQDKIENDLNGDKIIDLKNEEINVLKQTISEQINEYNNILEINASMSNDLNLYKSMLESEECRLGISYKPGEKRKRNGQLNGTHSMIDFSFKNDFNILSSNRENFVYLHSGSLSIKHVNQMGWFVSIENCSSDQINLSGYQLKQYNSEKSVIYSFKDKKLLPEQILNIWSFNDIPNIKCDKLNVKFDEGGWIQFSQEDKINFVLLDKSNTEISLAYASKHPSFKKMDDLDRKKCSVM</sequence>
<dbReference type="GO" id="GO:0090435">
    <property type="term" value="P:protein localization to nuclear envelope"/>
    <property type="evidence" value="ECO:0007669"/>
    <property type="project" value="TreeGrafter"/>
</dbReference>
<dbReference type="GO" id="GO:0031507">
    <property type="term" value="P:heterochromatin formation"/>
    <property type="evidence" value="ECO:0007669"/>
    <property type="project" value="TreeGrafter"/>
</dbReference>
<comment type="subcellular location">
    <subcellularLocation>
        <location evidence="1">Nucleus</location>
    </subcellularLocation>
</comment>
<dbReference type="Pfam" id="PF00038">
    <property type="entry name" value="Filament"/>
    <property type="match status" value="1"/>
</dbReference>
<dbReference type="GO" id="GO:0005200">
    <property type="term" value="F:structural constituent of cytoskeleton"/>
    <property type="evidence" value="ECO:0007669"/>
    <property type="project" value="TreeGrafter"/>
</dbReference>
<dbReference type="GO" id="GO:0006998">
    <property type="term" value="P:nuclear envelope organization"/>
    <property type="evidence" value="ECO:0007669"/>
    <property type="project" value="TreeGrafter"/>
</dbReference>
<evidence type="ECO:0000256" key="5">
    <source>
        <dbReference type="SAM" id="Coils"/>
    </source>
</evidence>
<evidence type="ECO:0000259" key="6">
    <source>
        <dbReference type="Pfam" id="PF00038"/>
    </source>
</evidence>
<dbReference type="GO" id="GO:0005652">
    <property type="term" value="C:nuclear lamina"/>
    <property type="evidence" value="ECO:0007669"/>
    <property type="project" value="TreeGrafter"/>
</dbReference>
<keyword evidence="2" id="KW-0403">Intermediate filament</keyword>
<keyword evidence="8" id="KW-1185">Reference proteome</keyword>
<dbReference type="PANTHER" id="PTHR45721:SF11">
    <property type="entry name" value="LAMIN DM0-RELATED"/>
    <property type="match status" value="1"/>
</dbReference>
<dbReference type="Gene3D" id="2.60.40.1260">
    <property type="entry name" value="Lamin Tail domain"/>
    <property type="match status" value="1"/>
</dbReference>
<evidence type="ECO:0000256" key="4">
    <source>
        <dbReference type="ARBA" id="ARBA00023242"/>
    </source>
</evidence>
<dbReference type="OrthoDB" id="102442at2759"/>
<evidence type="ECO:0000256" key="3">
    <source>
        <dbReference type="ARBA" id="ARBA00023054"/>
    </source>
</evidence>
<feature type="domain" description="IF rod" evidence="6">
    <location>
        <begin position="13"/>
        <end position="160"/>
    </location>
</feature>
<dbReference type="GO" id="GO:0051664">
    <property type="term" value="P:nuclear pore localization"/>
    <property type="evidence" value="ECO:0007669"/>
    <property type="project" value="TreeGrafter"/>
</dbReference>
<dbReference type="InterPro" id="IPR036415">
    <property type="entry name" value="Lamin_tail_dom_sf"/>
</dbReference>
<feature type="coiled-coil region" evidence="5">
    <location>
        <begin position="73"/>
        <end position="132"/>
    </location>
</feature>
<dbReference type="PANTHER" id="PTHR45721">
    <property type="entry name" value="LAMIN DM0-RELATED"/>
    <property type="match status" value="1"/>
</dbReference>
<gene>
    <name evidence="7" type="ORF">A3Q56_05788</name>
</gene>
<accession>A0A177AZ91</accession>
<keyword evidence="4" id="KW-0539">Nucleus</keyword>
<dbReference type="Proteomes" id="UP000078046">
    <property type="component" value="Unassembled WGS sequence"/>
</dbReference>